<gene>
    <name evidence="1" type="ORF">ACFL27_25295</name>
</gene>
<evidence type="ECO:0000313" key="2">
    <source>
        <dbReference type="Proteomes" id="UP001594351"/>
    </source>
</evidence>
<dbReference type="Proteomes" id="UP001594351">
    <property type="component" value="Unassembled WGS sequence"/>
</dbReference>
<dbReference type="EMBL" id="JBHPBY010000520">
    <property type="protein sequence ID" value="MFC1853520.1"/>
    <property type="molecule type" value="Genomic_DNA"/>
</dbReference>
<reference evidence="1 2" key="1">
    <citation type="submission" date="2024-09" db="EMBL/GenBank/DDBJ databases">
        <title>Laminarin stimulates single cell rates of sulfate reduction while oxygen inhibits transcriptomic activity in coastal marine sediment.</title>
        <authorList>
            <person name="Lindsay M."/>
            <person name="Orcutt B."/>
            <person name="Emerson D."/>
            <person name="Stepanauskas R."/>
            <person name="D'Angelo T."/>
        </authorList>
    </citation>
    <scope>NUCLEOTIDE SEQUENCE [LARGE SCALE GENOMIC DNA]</scope>
    <source>
        <strain evidence="1">SAG AM-311-K15</strain>
    </source>
</reference>
<protein>
    <submittedName>
        <fullName evidence="1">WG repeat-containing protein</fullName>
    </submittedName>
</protein>
<dbReference type="PANTHER" id="PTHR37841">
    <property type="entry name" value="GLR2918 PROTEIN"/>
    <property type="match status" value="1"/>
</dbReference>
<dbReference type="SUPFAM" id="SSF69360">
    <property type="entry name" value="Cell wall binding repeat"/>
    <property type="match status" value="1"/>
</dbReference>
<comment type="caution">
    <text evidence="1">The sequence shown here is derived from an EMBL/GenBank/DDBJ whole genome shotgun (WGS) entry which is preliminary data.</text>
</comment>
<keyword evidence="2" id="KW-1185">Reference proteome</keyword>
<organism evidence="1 2">
    <name type="scientific">candidate division CSSED10-310 bacterium</name>
    <dbReference type="NCBI Taxonomy" id="2855610"/>
    <lineage>
        <taxon>Bacteria</taxon>
        <taxon>Bacteria division CSSED10-310</taxon>
    </lineage>
</organism>
<accession>A0ABV6Z4Z9</accession>
<dbReference type="Pfam" id="PF14903">
    <property type="entry name" value="WG_beta_rep"/>
    <property type="match status" value="1"/>
</dbReference>
<name>A0ABV6Z4Z9_UNCC1</name>
<dbReference type="PANTHER" id="PTHR37841:SF1">
    <property type="entry name" value="DUF3298 DOMAIN-CONTAINING PROTEIN"/>
    <property type="match status" value="1"/>
</dbReference>
<dbReference type="InterPro" id="IPR032774">
    <property type="entry name" value="WG_beta_rep"/>
</dbReference>
<sequence>MIHKQNKPKTTSQEVFPVIKNNKMYFTDLDQAVTVPSHLESAYRFQEGLALIEINKWWGYINKDGTLVIDAKFADARNFSEGLACVKLNGKWGYIDKKGTIVIYPKFDDAGFFNQGLATIKLNGKTELINKKGVILTHALELRTVDHPEYWYG</sequence>
<evidence type="ECO:0000313" key="1">
    <source>
        <dbReference type="EMBL" id="MFC1853520.1"/>
    </source>
</evidence>
<proteinExistence type="predicted"/>